<dbReference type="Gene3D" id="3.40.50.150">
    <property type="entry name" value="Vaccinia Virus protein VP39"/>
    <property type="match status" value="1"/>
</dbReference>
<dbReference type="InterPro" id="IPR029063">
    <property type="entry name" value="SAM-dependent_MTases_sf"/>
</dbReference>
<dbReference type="InterPro" id="IPR027555">
    <property type="entry name" value="Mo5U34_MeTrfas-like"/>
</dbReference>
<accession>G2LLP1</accession>
<dbReference type="STRING" id="981222.Cabther_B0453"/>
<dbReference type="SUPFAM" id="SSF53335">
    <property type="entry name" value="S-adenosyl-L-methionine-dependent methyltransferases"/>
    <property type="match status" value="1"/>
</dbReference>
<dbReference type="Pfam" id="PF08003">
    <property type="entry name" value="Methyltransf_9"/>
    <property type="match status" value="1"/>
</dbReference>
<dbReference type="KEGG" id="ctm:Cabther_B0453"/>
<organism evidence="1 2">
    <name type="scientific">Chloracidobacterium thermophilum (strain B)</name>
    <dbReference type="NCBI Taxonomy" id="981222"/>
    <lineage>
        <taxon>Bacteria</taxon>
        <taxon>Pseudomonadati</taxon>
        <taxon>Acidobacteriota</taxon>
        <taxon>Terriglobia</taxon>
        <taxon>Terriglobales</taxon>
        <taxon>Acidobacteriaceae</taxon>
        <taxon>Chloracidobacterium</taxon>
    </lineage>
</organism>
<protein>
    <recommendedName>
        <fullName evidence="3">Methyltransferase domain protein</fullName>
    </recommendedName>
</protein>
<dbReference type="AlphaFoldDB" id="G2LLP1"/>
<dbReference type="HOGENOM" id="CLU_1068309_0_0_0"/>
<dbReference type="EMBL" id="CP002515">
    <property type="protein sequence ID" value="AEP13453.1"/>
    <property type="molecule type" value="Genomic_DNA"/>
</dbReference>
<gene>
    <name evidence="1" type="ordered locus">Cabther_B0453</name>
</gene>
<evidence type="ECO:0008006" key="3">
    <source>
        <dbReference type="Google" id="ProtNLM"/>
    </source>
</evidence>
<name>G2LLP1_CHLTF</name>
<evidence type="ECO:0000313" key="1">
    <source>
        <dbReference type="EMBL" id="AEP13453.1"/>
    </source>
</evidence>
<reference evidence="1 2" key="1">
    <citation type="journal article" date="2012" name="Environ. Microbiol.">
        <title>Complete genome of Candidatus Chloracidobacterium thermophilum, a chlorophyll-based photoheterotroph belonging to the phylum Acidobacteria.</title>
        <authorList>
            <person name="Garcia Costas A.M."/>
            <person name="Liu Z."/>
            <person name="Tomsho L.P."/>
            <person name="Schuster S.C."/>
            <person name="Ward D.M."/>
            <person name="Bryant D.A."/>
        </authorList>
    </citation>
    <scope>NUCLEOTIDE SEQUENCE [LARGE SCALE GENOMIC DNA]</scope>
    <source>
        <strain evidence="1 2">B</strain>
    </source>
</reference>
<dbReference type="CDD" id="cd02440">
    <property type="entry name" value="AdoMet_MTases"/>
    <property type="match status" value="1"/>
</dbReference>
<evidence type="ECO:0000313" key="2">
    <source>
        <dbReference type="Proteomes" id="UP000006791"/>
    </source>
</evidence>
<dbReference type="Proteomes" id="UP000006791">
    <property type="component" value="Chromosome 2"/>
</dbReference>
<keyword evidence="2" id="KW-1185">Reference proteome</keyword>
<proteinExistence type="predicted"/>
<sequence>MDEKMLETDAARRLIAAHHWHHDFEVIPGVRTHGTYNPEGLWLELELPEDLTGIRLADVGASNGYFSFRAHRQGASVVAFDYRHRDNSGFALLSMIQGVDIPHHQVNVLDASLSAYGPFDIVLMLGLLYHTADPYRALSNGAALASHRLLIESYCIDSELPEALRSEPVMRFLPDPERFPDRGQPNADASNFWGFTSVCLKMMVEDVGFAVDRLRVREQRVLLDAHRVGGEERRQRLAYRCMDHHPPAGDPSEPSSWTIF</sequence>